<dbReference type="EMBL" id="JGVH01000009">
    <property type="protein sequence ID" value="KER04307.1"/>
    <property type="molecule type" value="Genomic_DNA"/>
</dbReference>
<evidence type="ECO:0000313" key="3">
    <source>
        <dbReference type="Proteomes" id="UP000028002"/>
    </source>
</evidence>
<dbReference type="Pfam" id="PF03831">
    <property type="entry name" value="YjdM"/>
    <property type="match status" value="1"/>
</dbReference>
<feature type="domain" description="Protein YjdM C-terminal" evidence="1">
    <location>
        <begin position="5"/>
        <end position="72"/>
    </location>
</feature>
<name>A0A081S054_PHOTE</name>
<evidence type="ECO:0000313" key="2">
    <source>
        <dbReference type="EMBL" id="KER04307.1"/>
    </source>
</evidence>
<organism evidence="2 3">
    <name type="scientific">Photorhabdus temperata subsp. temperata Meg1</name>
    <dbReference type="NCBI Taxonomy" id="1393735"/>
    <lineage>
        <taxon>Bacteria</taxon>
        <taxon>Pseudomonadati</taxon>
        <taxon>Pseudomonadota</taxon>
        <taxon>Gammaproteobacteria</taxon>
        <taxon>Enterobacterales</taxon>
        <taxon>Morganellaceae</taxon>
        <taxon>Photorhabdus</taxon>
    </lineage>
</organism>
<accession>A0A081S054</accession>
<comment type="caution">
    <text evidence="2">The sequence shown here is derived from an EMBL/GenBank/DDBJ whole genome shotgun (WGS) entry which is preliminary data.</text>
</comment>
<evidence type="ECO:0000259" key="1">
    <source>
        <dbReference type="Pfam" id="PF03831"/>
    </source>
</evidence>
<sequence length="73" mass="8026">MDAEVKDSNGTVLNDGDSVQVIKDLKVKGTSATLKRGTIIKNIRLNHREDEIECNADKLKGLVLKTCFLKKVG</sequence>
<dbReference type="GO" id="GO:0047400">
    <property type="term" value="F:phosphonoacetate hydrolase activity"/>
    <property type="evidence" value="ECO:0007669"/>
    <property type="project" value="UniProtKB-EC"/>
</dbReference>
<keyword evidence="2" id="KW-0378">Hydrolase</keyword>
<dbReference type="RefSeq" id="WP_021325754.1">
    <property type="nucleotide sequence ID" value="NZ_CAWLUD010000009.1"/>
</dbReference>
<proteinExistence type="predicted"/>
<dbReference type="SUPFAM" id="SSF82057">
    <property type="entry name" value="Prokaryotic SH3-related domain"/>
    <property type="match status" value="1"/>
</dbReference>
<dbReference type="AlphaFoldDB" id="A0A081S054"/>
<gene>
    <name evidence="2" type="ORF">MEG1DRAFT_00851</name>
</gene>
<dbReference type="InterPro" id="IPR013988">
    <property type="entry name" value="YjdM_C"/>
</dbReference>
<dbReference type="PATRIC" id="fig|1393735.3.peg.872"/>
<protein>
    <submittedName>
        <fullName evidence="2">Putative Zn-ribbon-containing protein involved in phosphonate metabolism</fullName>
        <ecNumber evidence="2">3.11.1.2</ecNumber>
    </submittedName>
</protein>
<reference evidence="2 3" key="1">
    <citation type="submission" date="2014-03" db="EMBL/GenBank/DDBJ databases">
        <title>Draft Genome of Photorhabdus temperata Meg1.</title>
        <authorList>
            <person name="Hurst S.G.IV."/>
            <person name="Morris K."/>
            <person name="Thomas K."/>
            <person name="Tisa L.S."/>
        </authorList>
    </citation>
    <scope>NUCLEOTIDE SEQUENCE [LARGE SCALE GENOMIC DNA]</scope>
    <source>
        <strain evidence="2 3">Meg1</strain>
    </source>
</reference>
<dbReference type="EC" id="3.11.1.2" evidence="2"/>
<dbReference type="Proteomes" id="UP000028002">
    <property type="component" value="Unassembled WGS sequence"/>
</dbReference>
<dbReference type="Gene3D" id="2.30.30.40">
    <property type="entry name" value="SH3 Domains"/>
    <property type="match status" value="1"/>
</dbReference>